<dbReference type="GO" id="GO:0046872">
    <property type="term" value="F:metal ion binding"/>
    <property type="evidence" value="ECO:0007669"/>
    <property type="project" value="UniProtKB-KW"/>
</dbReference>
<protein>
    <submittedName>
        <fullName evidence="7">4Fe-4S ferredoxin</fullName>
    </submittedName>
</protein>
<evidence type="ECO:0000313" key="8">
    <source>
        <dbReference type="Proteomes" id="UP000778970"/>
    </source>
</evidence>
<keyword evidence="4" id="KW-0411">Iron-sulfur</keyword>
<keyword evidence="2" id="KW-0479">Metal-binding</keyword>
<keyword evidence="8" id="KW-1185">Reference proteome</keyword>
<dbReference type="SUPFAM" id="SSF54862">
    <property type="entry name" value="4Fe-4S ferredoxins"/>
    <property type="match status" value="1"/>
</dbReference>
<feature type="region of interest" description="Disordered" evidence="5">
    <location>
        <begin position="653"/>
        <end position="674"/>
    </location>
</feature>
<dbReference type="PROSITE" id="PS00198">
    <property type="entry name" value="4FE4S_FER_1"/>
    <property type="match status" value="3"/>
</dbReference>
<dbReference type="InterPro" id="IPR017900">
    <property type="entry name" value="4Fe4S_Fe_S_CS"/>
</dbReference>
<dbReference type="PROSITE" id="PS51379">
    <property type="entry name" value="4FE4S_FER_2"/>
    <property type="match status" value="3"/>
</dbReference>
<dbReference type="EMBL" id="NRRE01000035">
    <property type="protein sequence ID" value="MBK1699294.1"/>
    <property type="molecule type" value="Genomic_DNA"/>
</dbReference>
<accession>A0A934QND8</accession>
<dbReference type="GO" id="GO:0051539">
    <property type="term" value="F:4 iron, 4 sulfur cluster binding"/>
    <property type="evidence" value="ECO:0007669"/>
    <property type="project" value="UniProtKB-KW"/>
</dbReference>
<gene>
    <name evidence="7" type="ORF">CKO21_18765</name>
</gene>
<dbReference type="Pfam" id="PF12838">
    <property type="entry name" value="Fer4_7"/>
    <property type="match status" value="1"/>
</dbReference>
<reference evidence="7" key="1">
    <citation type="submission" date="2017-08" db="EMBL/GenBank/DDBJ databases">
        <authorList>
            <person name="Imhoff J.F."/>
            <person name="Rahn T."/>
            <person name="Kuenzel S."/>
            <person name="Neulinger S.C."/>
        </authorList>
    </citation>
    <scope>NUCLEOTIDE SEQUENCE</scope>
    <source>
        <strain evidence="7">DSM 9154</strain>
    </source>
</reference>
<dbReference type="Pfam" id="PF13187">
    <property type="entry name" value="Fer4_9"/>
    <property type="match status" value="1"/>
</dbReference>
<feature type="domain" description="4Fe-4S ferredoxin-type" evidence="6">
    <location>
        <begin position="550"/>
        <end position="579"/>
    </location>
</feature>
<evidence type="ECO:0000256" key="2">
    <source>
        <dbReference type="ARBA" id="ARBA00022723"/>
    </source>
</evidence>
<dbReference type="Gene3D" id="3.30.70.20">
    <property type="match status" value="2"/>
</dbReference>
<dbReference type="AlphaFoldDB" id="A0A934QND8"/>
<feature type="domain" description="4Fe-4S ferredoxin-type" evidence="6">
    <location>
        <begin position="307"/>
        <end position="336"/>
    </location>
</feature>
<evidence type="ECO:0000256" key="3">
    <source>
        <dbReference type="ARBA" id="ARBA00023004"/>
    </source>
</evidence>
<name>A0A934QND8_9PROT</name>
<dbReference type="RefSeq" id="WP_051432263.1">
    <property type="nucleotide sequence ID" value="NZ_NRRE01000035.1"/>
</dbReference>
<keyword evidence="3" id="KW-0408">Iron</keyword>
<dbReference type="PANTHER" id="PTHR43687">
    <property type="entry name" value="ADENYLYLSULFATE REDUCTASE, BETA SUBUNIT"/>
    <property type="match status" value="1"/>
</dbReference>
<feature type="compositionally biased region" description="Basic and acidic residues" evidence="5">
    <location>
        <begin position="654"/>
        <end position="674"/>
    </location>
</feature>
<feature type="domain" description="4Fe-4S ferredoxin-type" evidence="6">
    <location>
        <begin position="519"/>
        <end position="548"/>
    </location>
</feature>
<dbReference type="InterPro" id="IPR050572">
    <property type="entry name" value="Fe-S_Ferredoxin"/>
</dbReference>
<sequence>MHLKNKRVLVCNCARDKALDPKKLTRALHAVGADGEAEVYTSLCRAQLDSFQNALAQDRDVLVTCAQEAPLFREVAAEEAPEAGLAFANLREKALWSDEAKQAHPKMAALVAEAALDLEPMPTVAMESAGTCLIYGRDETAIALGRQLSDKLDVTVLLADPGEIMPPRTMDVPVFKGRIRELRGHLGGFGVMVDDYAPALPATRQSLQFELGRNGAFSECDLVIDVTGEDPLVRAPDKRDGYLRAAPDDPARVQRIAFEAADLVGTFEKPKYVAYDPSICAHGRSRKTGCTNCLDACPTGAIQSLGETVEIDPYVCAGCGSCASVCPTGAASYNLPRPFDLGERLRTLIGGYLKAGGTDPVLLIHDAAHGEEQIAMMARYGRGLPARVLPFQVNEVTQIGLDALSAAFGYGAARVVFLVPPAKRREGELDGLETQIATMDSILAGMGYRAGRITLIEEADPDAVEAHLWDLDKPAAPEPGTFLAMGGKRSRTMLGLRHLYQHAPTPQEIVPLPQGAPFGRVHVDTQGCTMCLACVSACPTGAMLDDPDSPWLGFNEETCIQCGLCATTCPENVIQLEPRLNLSEDARSPIELNRQEPFHCVRCGKPFGVESSIRRIADQLAEKHWMFQRPDQVERIMMCDDCRVVVQFESGDTPYKHGEVPRPRTTDDYKPGTS</sequence>
<evidence type="ECO:0000256" key="5">
    <source>
        <dbReference type="SAM" id="MobiDB-lite"/>
    </source>
</evidence>
<dbReference type="InterPro" id="IPR017896">
    <property type="entry name" value="4Fe4S_Fe-S-bd"/>
</dbReference>
<proteinExistence type="predicted"/>
<organism evidence="7 8">
    <name type="scientific">Rhodovibrio salinarum</name>
    <dbReference type="NCBI Taxonomy" id="1087"/>
    <lineage>
        <taxon>Bacteria</taxon>
        <taxon>Pseudomonadati</taxon>
        <taxon>Pseudomonadota</taxon>
        <taxon>Alphaproteobacteria</taxon>
        <taxon>Rhodospirillales</taxon>
        <taxon>Rhodovibrionaceae</taxon>
        <taxon>Rhodovibrio</taxon>
    </lineage>
</organism>
<evidence type="ECO:0000256" key="1">
    <source>
        <dbReference type="ARBA" id="ARBA00022485"/>
    </source>
</evidence>
<evidence type="ECO:0000256" key="4">
    <source>
        <dbReference type="ARBA" id="ARBA00023014"/>
    </source>
</evidence>
<reference evidence="7" key="2">
    <citation type="journal article" date="2020" name="Microorganisms">
        <title>Osmotic Adaptation and Compatible Solute Biosynthesis of Phototrophic Bacteria as Revealed from Genome Analyses.</title>
        <authorList>
            <person name="Imhoff J.F."/>
            <person name="Rahn T."/>
            <person name="Kunzel S."/>
            <person name="Keller A."/>
            <person name="Neulinger S.C."/>
        </authorList>
    </citation>
    <scope>NUCLEOTIDE SEQUENCE</scope>
    <source>
        <strain evidence="7">DSM 9154</strain>
    </source>
</reference>
<dbReference type="Proteomes" id="UP000778970">
    <property type="component" value="Unassembled WGS sequence"/>
</dbReference>
<keyword evidence="1" id="KW-0004">4Fe-4S</keyword>
<evidence type="ECO:0000313" key="7">
    <source>
        <dbReference type="EMBL" id="MBK1699294.1"/>
    </source>
</evidence>
<dbReference type="PANTHER" id="PTHR43687:SF4">
    <property type="entry name" value="BLR5484 PROTEIN"/>
    <property type="match status" value="1"/>
</dbReference>
<comment type="caution">
    <text evidence="7">The sequence shown here is derived from an EMBL/GenBank/DDBJ whole genome shotgun (WGS) entry which is preliminary data.</text>
</comment>
<evidence type="ECO:0000259" key="6">
    <source>
        <dbReference type="PROSITE" id="PS51379"/>
    </source>
</evidence>